<protein>
    <recommendedName>
        <fullName evidence="2">PF03932 family protein CutC</fullName>
    </recommendedName>
</protein>
<dbReference type="KEGG" id="epl:P4G45_05040"/>
<evidence type="ECO:0000256" key="1">
    <source>
        <dbReference type="ARBA" id="ARBA00007768"/>
    </source>
</evidence>
<dbReference type="InterPro" id="IPR005627">
    <property type="entry name" value="CutC-like"/>
</dbReference>
<accession>A0AAU7DBB5</accession>
<dbReference type="PANTHER" id="PTHR12598:SF0">
    <property type="entry name" value="COPPER HOMEOSTASIS PROTEIN CUTC HOMOLOG"/>
    <property type="match status" value="1"/>
</dbReference>
<sequence length="247" mass="26073">MREIVFELCAESIDACLVARDGGADRIELCSALSEGGLTPSHGLIREAVTRSGLPVHVLLRPRGGDFVYTDAEFEVICEDLKHLRLLGASGVVLGVLCADGSVDVERTRELVKLAGPLEVTFNRAFDHTASLEAALEDVIAAGCRRILTSGGERDVVSGGKSLARLIGQAAGRIDIAVGGGLRVKNAAAVARTTGAQHFHGSIRRIVAGPRHYDGHDVQIEGGASAQSRFIVDSNDVRAMIKNLTDA</sequence>
<name>A0AAU7D1D2_9BACT</name>
<dbReference type="EMBL" id="CP121195">
    <property type="protein sequence ID" value="XBH14523.1"/>
    <property type="molecule type" value="Genomic_DNA"/>
</dbReference>
<dbReference type="GO" id="GO:0005737">
    <property type="term" value="C:cytoplasm"/>
    <property type="evidence" value="ECO:0007669"/>
    <property type="project" value="UniProtKB-SubCell"/>
</dbReference>
<dbReference type="InterPro" id="IPR036822">
    <property type="entry name" value="CutC-like_dom_sf"/>
</dbReference>
<gene>
    <name evidence="2" type="primary">cutC</name>
    <name evidence="3" type="ORF">P4G45_05040</name>
    <name evidence="4" type="ORF">P8936_05005</name>
</gene>
<evidence type="ECO:0000313" key="3">
    <source>
        <dbReference type="EMBL" id="XBH11094.1"/>
    </source>
</evidence>
<dbReference type="GO" id="GO:0005507">
    <property type="term" value="F:copper ion binding"/>
    <property type="evidence" value="ECO:0007669"/>
    <property type="project" value="TreeGrafter"/>
</dbReference>
<dbReference type="SUPFAM" id="SSF110395">
    <property type="entry name" value="CutC-like"/>
    <property type="match status" value="1"/>
</dbReference>
<reference evidence="3" key="1">
    <citation type="submission" date="2023-03" db="EMBL/GenBank/DDBJ databases">
        <title>Edaphobacter sp.</title>
        <authorList>
            <person name="Huber K.J."/>
            <person name="Papendorf J."/>
            <person name="Pilke C."/>
            <person name="Bunk B."/>
            <person name="Sproeer C."/>
            <person name="Pester M."/>
        </authorList>
    </citation>
    <scope>NUCLEOTIDE SEQUENCE</scope>
    <source>
        <strain evidence="3">DSM 109919</strain>
        <strain evidence="4">DSM 109920</strain>
    </source>
</reference>
<proteinExistence type="inferred from homology"/>
<dbReference type="Gene3D" id="3.20.20.380">
    <property type="entry name" value="Copper homeostasis (CutC) domain"/>
    <property type="match status" value="1"/>
</dbReference>
<accession>A0AAU7D1D2</accession>
<dbReference type="EMBL" id="CP121194">
    <property type="protein sequence ID" value="XBH11094.1"/>
    <property type="molecule type" value="Genomic_DNA"/>
</dbReference>
<comment type="similarity">
    <text evidence="1 2">Belongs to the CutC family.</text>
</comment>
<evidence type="ECO:0000313" key="4">
    <source>
        <dbReference type="EMBL" id="XBH14523.1"/>
    </source>
</evidence>
<comment type="caution">
    <text evidence="2">Once thought to be involved in copper homeostasis, experiments in E.coli have shown this is not the case.</text>
</comment>
<dbReference type="FunFam" id="3.20.20.380:FF:000001">
    <property type="entry name" value="Copper homeostasis protein CutC"/>
    <property type="match status" value="1"/>
</dbReference>
<evidence type="ECO:0000256" key="2">
    <source>
        <dbReference type="HAMAP-Rule" id="MF_00795"/>
    </source>
</evidence>
<dbReference type="HAMAP" id="MF_00795">
    <property type="entry name" value="CutC"/>
    <property type="match status" value="1"/>
</dbReference>
<dbReference type="PANTHER" id="PTHR12598">
    <property type="entry name" value="COPPER HOMEOSTASIS PROTEIN CUTC"/>
    <property type="match status" value="1"/>
</dbReference>
<dbReference type="RefSeq" id="WP_348268582.1">
    <property type="nucleotide sequence ID" value="NZ_CP121194.1"/>
</dbReference>
<dbReference type="Pfam" id="PF03932">
    <property type="entry name" value="CutC"/>
    <property type="match status" value="1"/>
</dbReference>
<organism evidence="3">
    <name type="scientific">Edaphobacter paludis</name>
    <dbReference type="NCBI Taxonomy" id="3035702"/>
    <lineage>
        <taxon>Bacteria</taxon>
        <taxon>Pseudomonadati</taxon>
        <taxon>Acidobacteriota</taxon>
        <taxon>Terriglobia</taxon>
        <taxon>Terriglobales</taxon>
        <taxon>Acidobacteriaceae</taxon>
        <taxon>Edaphobacter</taxon>
    </lineage>
</organism>
<keyword evidence="2" id="KW-0963">Cytoplasm</keyword>
<dbReference type="AlphaFoldDB" id="A0AAU7D1D2"/>
<comment type="subcellular location">
    <subcellularLocation>
        <location evidence="2">Cytoplasm</location>
    </subcellularLocation>
</comment>